<evidence type="ECO:0000256" key="1">
    <source>
        <dbReference type="SAM" id="Coils"/>
    </source>
</evidence>
<feature type="compositionally biased region" description="Polar residues" evidence="2">
    <location>
        <begin position="29"/>
        <end position="38"/>
    </location>
</feature>
<feature type="region of interest" description="Disordered" evidence="2">
    <location>
        <begin position="75"/>
        <end position="95"/>
    </location>
</feature>
<feature type="region of interest" description="Disordered" evidence="2">
    <location>
        <begin position="631"/>
        <end position="712"/>
    </location>
</feature>
<dbReference type="Proteomes" id="UP000748756">
    <property type="component" value="Unassembled WGS sequence"/>
</dbReference>
<evidence type="ECO:0000313" key="4">
    <source>
        <dbReference type="Proteomes" id="UP000748756"/>
    </source>
</evidence>
<name>A0A9P5RVB4_9FUNG</name>
<keyword evidence="1" id="KW-0175">Coiled coil</keyword>
<feature type="region of interest" description="Disordered" evidence="2">
    <location>
        <begin position="725"/>
        <end position="745"/>
    </location>
</feature>
<sequence>MSLPTQTTKTIPISTFTSSSPPSIVSLPATSTSDNKNSPTPPAGKKIRITSSCNYTKPIIQLNFKSLHSKISAATTTSISPPTSPTQADPAKTQVSKIQAVLPSAPSPLPMSTPATPDTPSVFTPSTFAVPAPPPVVASTSTANLSISPKVTQKVASTIGANSANSNNGSSSSSNISLSPGYDCDLSGDVASMTDEADPDPDLHHRRRRQPQPQRTHSSSLPLPSPSSLPLHTKSQNQTQEPEMTSSTDGGEDPFKEFGLKSYSPIWLPSRTPSFELMRQRSYSPNPRHEMTIRSSNDCGDEHTDVLCPNDKNDRGISGFDLRKFLNEEADKSNNKDLINFPGKERQEIGSNHRYERFGSIKKRPSPLLPDHYDDLEDDDDDEVNQQMVHAKIDGMLTNKRPRRDHPQYHDQVPPTPPLSLPPNVNNNHGGTENDDGQGPSFHLWSDNSSGNHDHPHRHPPYGSQRFPPTQHHSHPRQQPYHHQYRPQQQDTLSNNNHPYNYHHHHHHQNNHPYQPQPWTSYRGIKYHYSGGFHTHTRQVFHPNHGDGEEESSWFHRDRASFGRGGRGRGHKRGGRGRGRSYSHAGYFGRYPFPPHHPGGGNGMDPYHRQQYQHHFEDECSMTDHRLEITNGSLTGTDTVNGPSSSPPPPPPSHFAVPPSSTAPSREHVVDSHPRPSSSSLSITSSPCTIAGTKHPSHSHNHHNHASAQQHHHDPIALNVHSTKAHMSVAPPQPFPSAMPSSTRTKTIVPLSNTTTSTTASLSYSFPSSLGTPSPPPQPIHHSLTSSRSFPRSRSRSMSKSPSPTSLEESAQKRLTRYASSETSSLAHKLATEQTLLLQAQKQIRFLTHTLKDLQDRHQLVEQNYDLLLAKYRREDGQ</sequence>
<feature type="compositionally biased region" description="Polar residues" evidence="2">
    <location>
        <begin position="233"/>
        <end position="249"/>
    </location>
</feature>
<gene>
    <name evidence="3" type="ORF">BG015_011032</name>
</gene>
<organism evidence="3 4">
    <name type="scientific">Linnemannia schmuckeri</name>
    <dbReference type="NCBI Taxonomy" id="64567"/>
    <lineage>
        <taxon>Eukaryota</taxon>
        <taxon>Fungi</taxon>
        <taxon>Fungi incertae sedis</taxon>
        <taxon>Mucoromycota</taxon>
        <taxon>Mortierellomycotina</taxon>
        <taxon>Mortierellomycetes</taxon>
        <taxon>Mortierellales</taxon>
        <taxon>Mortierellaceae</taxon>
        <taxon>Linnemannia</taxon>
    </lineage>
</organism>
<feature type="compositionally biased region" description="Low complexity" evidence="2">
    <location>
        <begin position="675"/>
        <end position="687"/>
    </location>
</feature>
<feature type="region of interest" description="Disordered" evidence="2">
    <location>
        <begin position="559"/>
        <end position="583"/>
    </location>
</feature>
<feature type="region of interest" description="Disordered" evidence="2">
    <location>
        <begin position="357"/>
        <end position="380"/>
    </location>
</feature>
<feature type="compositionally biased region" description="Low complexity" evidence="2">
    <location>
        <begin position="1"/>
        <end position="28"/>
    </location>
</feature>
<feature type="compositionally biased region" description="Low complexity" evidence="2">
    <location>
        <begin position="477"/>
        <end position="500"/>
    </location>
</feature>
<feature type="region of interest" description="Disordered" evidence="2">
    <location>
        <begin position="393"/>
        <end position="519"/>
    </location>
</feature>
<dbReference type="OrthoDB" id="2448874at2759"/>
<feature type="coiled-coil region" evidence="1">
    <location>
        <begin position="837"/>
        <end position="871"/>
    </location>
</feature>
<accession>A0A9P5RVB4</accession>
<feature type="compositionally biased region" description="Low complexity" evidence="2">
    <location>
        <begin position="211"/>
        <end position="231"/>
    </location>
</feature>
<feature type="compositionally biased region" description="Basic residues" evidence="2">
    <location>
        <begin position="566"/>
        <end position="581"/>
    </location>
</feature>
<feature type="compositionally biased region" description="Low complexity" evidence="2">
    <location>
        <begin position="160"/>
        <end position="177"/>
    </location>
</feature>
<protein>
    <submittedName>
        <fullName evidence="3">Uncharacterized protein</fullName>
    </submittedName>
</protein>
<dbReference type="EMBL" id="JAAAUQ010000826">
    <property type="protein sequence ID" value="KAF9147343.1"/>
    <property type="molecule type" value="Genomic_DNA"/>
</dbReference>
<feature type="compositionally biased region" description="Basic and acidic residues" evidence="2">
    <location>
        <begin position="665"/>
        <end position="674"/>
    </location>
</feature>
<keyword evidence="4" id="KW-1185">Reference proteome</keyword>
<proteinExistence type="predicted"/>
<feature type="region of interest" description="Disordered" evidence="2">
    <location>
        <begin position="160"/>
        <end position="259"/>
    </location>
</feature>
<dbReference type="AlphaFoldDB" id="A0A9P5RVB4"/>
<evidence type="ECO:0000256" key="2">
    <source>
        <dbReference type="SAM" id="MobiDB-lite"/>
    </source>
</evidence>
<feature type="compositionally biased region" description="Basic residues" evidence="2">
    <location>
        <begin position="695"/>
        <end position="705"/>
    </location>
</feature>
<evidence type="ECO:0000313" key="3">
    <source>
        <dbReference type="EMBL" id="KAF9147343.1"/>
    </source>
</evidence>
<reference evidence="3" key="1">
    <citation type="journal article" date="2020" name="Fungal Divers.">
        <title>Resolving the Mortierellaceae phylogeny through synthesis of multi-gene phylogenetics and phylogenomics.</title>
        <authorList>
            <person name="Vandepol N."/>
            <person name="Liber J."/>
            <person name="Desiro A."/>
            <person name="Na H."/>
            <person name="Kennedy M."/>
            <person name="Barry K."/>
            <person name="Grigoriev I.V."/>
            <person name="Miller A.N."/>
            <person name="O'Donnell K."/>
            <person name="Stajich J.E."/>
            <person name="Bonito G."/>
        </authorList>
    </citation>
    <scope>NUCLEOTIDE SEQUENCE</scope>
    <source>
        <strain evidence="3">NRRL 6426</strain>
    </source>
</reference>
<feature type="region of interest" description="Disordered" evidence="2">
    <location>
        <begin position="1"/>
        <end position="49"/>
    </location>
</feature>
<feature type="compositionally biased region" description="Polar residues" evidence="2">
    <location>
        <begin position="631"/>
        <end position="642"/>
    </location>
</feature>
<comment type="caution">
    <text evidence="3">The sequence shown here is derived from an EMBL/GenBank/DDBJ whole genome shotgun (WGS) entry which is preliminary data.</text>
</comment>
<feature type="compositionally biased region" description="Basic residues" evidence="2">
    <location>
        <begin position="501"/>
        <end position="510"/>
    </location>
</feature>
<feature type="region of interest" description="Disordered" evidence="2">
    <location>
        <begin position="762"/>
        <end position="820"/>
    </location>
</feature>